<dbReference type="InterPro" id="IPR036852">
    <property type="entry name" value="Peptidase_S8/S53_dom_sf"/>
</dbReference>
<evidence type="ECO:0000313" key="8">
    <source>
        <dbReference type="EMBL" id="GEO20123.1"/>
    </source>
</evidence>
<evidence type="ECO:0000256" key="4">
    <source>
        <dbReference type="ARBA" id="ARBA00022825"/>
    </source>
</evidence>
<evidence type="ECO:0000256" key="3">
    <source>
        <dbReference type="ARBA" id="ARBA00022801"/>
    </source>
</evidence>
<evidence type="ECO:0000256" key="2">
    <source>
        <dbReference type="ARBA" id="ARBA00022670"/>
    </source>
</evidence>
<feature type="active site" description="Charge relay system" evidence="5">
    <location>
        <position position="219"/>
    </location>
</feature>
<sequence>MVNYSVALAFVFCLITFNVIAQDRYAVHYKYKPDSSYSLEHPETWLTQKTLLRRDRDKVLLDSTDLPVSNKYVESLRPYVDDFIFHTKWLNASIVNASSEEIDNIAALDFVSEVILIAKGGPSQLESSTQSYKVKKKKKRLKKAVEVSNFDFQNSILGISDMHNAGYTGEGVLVAIFDAGFLNVDNIPAFDHLFDGNKIAATKDLVLAGSTTVFRADTHGTGTLSLMAAYDPENLIAGAYGANYILCITEDVDSEYRIEEYNWVRAAEFADSLGVDVINSSLGYNFFDDAEMNYSTEDLDGETAVITKGANMAAEKGILVISSAGNEGNISWKTITAPADAKGIIAVGAINSSFEKAGFSSIGPSADDRIKPELVAYGSGVTLWRQVGSTSTASGTSFSAPQVAALAVGLREANPDWTSKELRDQLILSGSQYSEPDNELGYGIPDFTRAMFGELFPVMDPEKATATRIYPNPLVADQLLIEFGSSTDCTMKLYSSDGKVISEHDLERMGKNFPYNVSMKLLNPGIYLVELQDDSTASKVKLWKK</sequence>
<keyword evidence="3 5" id="KW-0378">Hydrolase</keyword>
<dbReference type="InterPro" id="IPR000209">
    <property type="entry name" value="Peptidase_S8/S53_dom"/>
</dbReference>
<protein>
    <submittedName>
        <fullName evidence="8">Serine protease</fullName>
    </submittedName>
</protein>
<organism evidence="8 9">
    <name type="scientific">Cyclobacterium qasimii</name>
    <dbReference type="NCBI Taxonomy" id="1350429"/>
    <lineage>
        <taxon>Bacteria</taxon>
        <taxon>Pseudomonadati</taxon>
        <taxon>Bacteroidota</taxon>
        <taxon>Cytophagia</taxon>
        <taxon>Cytophagales</taxon>
        <taxon>Cyclobacteriaceae</taxon>
        <taxon>Cyclobacterium</taxon>
    </lineage>
</organism>
<proteinExistence type="inferred from homology"/>
<dbReference type="InterPro" id="IPR017317">
    <property type="entry name" value="Pept_S8_subtilisin_bacteroid-2"/>
</dbReference>
<comment type="similarity">
    <text evidence="1 5">Belongs to the peptidase S8 family.</text>
</comment>
<dbReference type="GO" id="GO:0006508">
    <property type="term" value="P:proteolysis"/>
    <property type="evidence" value="ECO:0007669"/>
    <property type="project" value="UniProtKB-KW"/>
</dbReference>
<dbReference type="Gene3D" id="3.40.50.200">
    <property type="entry name" value="Peptidase S8/S53 domain"/>
    <property type="match status" value="1"/>
</dbReference>
<evidence type="ECO:0000256" key="5">
    <source>
        <dbReference type="PROSITE-ProRule" id="PRU01240"/>
    </source>
</evidence>
<evidence type="ECO:0000256" key="1">
    <source>
        <dbReference type="ARBA" id="ARBA00011073"/>
    </source>
</evidence>
<dbReference type="GO" id="GO:0004252">
    <property type="term" value="F:serine-type endopeptidase activity"/>
    <property type="evidence" value="ECO:0007669"/>
    <property type="project" value="UniProtKB-UniRule"/>
</dbReference>
<reference evidence="8 9" key="1">
    <citation type="submission" date="2019-07" db="EMBL/GenBank/DDBJ databases">
        <title>Whole genome shotgun sequence of Cyclobacterium qasimii NBRC 106168.</title>
        <authorList>
            <person name="Hosoyama A."/>
            <person name="Uohara A."/>
            <person name="Ohji S."/>
            <person name="Ichikawa N."/>
        </authorList>
    </citation>
    <scope>NUCLEOTIDE SEQUENCE [LARGE SCALE GENOMIC DNA]</scope>
    <source>
        <strain evidence="8 9">NBRC 106168</strain>
    </source>
</reference>
<dbReference type="CDD" id="cd07493">
    <property type="entry name" value="Peptidases_S8_9"/>
    <property type="match status" value="1"/>
</dbReference>
<dbReference type="PROSITE" id="PS51892">
    <property type="entry name" value="SUBTILASE"/>
    <property type="match status" value="1"/>
</dbReference>
<dbReference type="PANTHER" id="PTHR43806">
    <property type="entry name" value="PEPTIDASE S8"/>
    <property type="match status" value="1"/>
</dbReference>
<dbReference type="AlphaFoldDB" id="A0A512C7F3"/>
<feature type="domain" description="Secretion system C-terminal sorting" evidence="7">
    <location>
        <begin position="469"/>
        <end position="539"/>
    </location>
</feature>
<dbReference type="SUPFAM" id="SSF52743">
    <property type="entry name" value="Subtilisin-like"/>
    <property type="match status" value="1"/>
</dbReference>
<dbReference type="Proteomes" id="UP000321301">
    <property type="component" value="Unassembled WGS sequence"/>
</dbReference>
<dbReference type="PANTHER" id="PTHR43806:SF67">
    <property type="entry name" value="EGF-LIKE DOMAIN-CONTAINING PROTEIN"/>
    <property type="match status" value="1"/>
</dbReference>
<keyword evidence="9" id="KW-1185">Reference proteome</keyword>
<feature type="active site" description="Charge relay system" evidence="5">
    <location>
        <position position="178"/>
    </location>
</feature>
<dbReference type="InterPro" id="IPR023828">
    <property type="entry name" value="Peptidase_S8_Ser-AS"/>
</dbReference>
<evidence type="ECO:0000259" key="7">
    <source>
        <dbReference type="Pfam" id="PF18962"/>
    </source>
</evidence>
<dbReference type="RefSeq" id="WP_146947069.1">
    <property type="nucleotide sequence ID" value="NZ_BJYV01000001.1"/>
</dbReference>
<evidence type="ECO:0000313" key="9">
    <source>
        <dbReference type="Proteomes" id="UP000321301"/>
    </source>
</evidence>
<dbReference type="PROSITE" id="PS00138">
    <property type="entry name" value="SUBTILASE_SER"/>
    <property type="match status" value="1"/>
</dbReference>
<keyword evidence="2 5" id="KW-0645">Protease</keyword>
<feature type="domain" description="Peptidase S8/S53" evidence="6">
    <location>
        <begin position="169"/>
        <end position="443"/>
    </location>
</feature>
<dbReference type="InterPro" id="IPR050131">
    <property type="entry name" value="Peptidase_S8_subtilisin-like"/>
</dbReference>
<dbReference type="InterPro" id="IPR026444">
    <property type="entry name" value="Secre_tail"/>
</dbReference>
<dbReference type="EMBL" id="BJYV01000001">
    <property type="protein sequence ID" value="GEO20123.1"/>
    <property type="molecule type" value="Genomic_DNA"/>
</dbReference>
<comment type="caution">
    <text evidence="8">The sequence shown here is derived from an EMBL/GenBank/DDBJ whole genome shotgun (WGS) entry which is preliminary data.</text>
</comment>
<evidence type="ECO:0000259" key="6">
    <source>
        <dbReference type="Pfam" id="PF00082"/>
    </source>
</evidence>
<feature type="active site" description="Charge relay system" evidence="5">
    <location>
        <position position="397"/>
    </location>
</feature>
<keyword evidence="4 5" id="KW-0720">Serine protease</keyword>
<name>A0A512C7F3_9BACT</name>
<gene>
    <name evidence="8" type="ORF">CQA01_06570</name>
</gene>
<dbReference type="NCBIfam" id="TIGR04183">
    <property type="entry name" value="Por_Secre_tail"/>
    <property type="match status" value="1"/>
</dbReference>
<dbReference type="Pfam" id="PF18962">
    <property type="entry name" value="Por_Secre_tail"/>
    <property type="match status" value="1"/>
</dbReference>
<accession>A0A512C7F3</accession>
<dbReference type="Pfam" id="PF00082">
    <property type="entry name" value="Peptidase_S8"/>
    <property type="match status" value="1"/>
</dbReference>
<dbReference type="PIRSF" id="PIRSF037903">
    <property type="entry name" value="Subtilisin_rel_GFO_2223"/>
    <property type="match status" value="1"/>
</dbReference>